<gene>
    <name evidence="1" type="ORF">LCGC14_2013650</name>
</gene>
<protein>
    <submittedName>
        <fullName evidence="1">Uncharacterized protein</fullName>
    </submittedName>
</protein>
<dbReference type="EMBL" id="LAZR01023136">
    <property type="protein sequence ID" value="KKL79556.1"/>
    <property type="molecule type" value="Genomic_DNA"/>
</dbReference>
<reference evidence="1" key="1">
    <citation type="journal article" date="2015" name="Nature">
        <title>Complex archaea that bridge the gap between prokaryotes and eukaryotes.</title>
        <authorList>
            <person name="Spang A."/>
            <person name="Saw J.H."/>
            <person name="Jorgensen S.L."/>
            <person name="Zaremba-Niedzwiedzka K."/>
            <person name="Martijn J."/>
            <person name="Lind A.E."/>
            <person name="van Eijk R."/>
            <person name="Schleper C."/>
            <person name="Guy L."/>
            <person name="Ettema T.J."/>
        </authorList>
    </citation>
    <scope>NUCLEOTIDE SEQUENCE</scope>
</reference>
<accession>A0A0F9FM13</accession>
<organism evidence="1">
    <name type="scientific">marine sediment metagenome</name>
    <dbReference type="NCBI Taxonomy" id="412755"/>
    <lineage>
        <taxon>unclassified sequences</taxon>
        <taxon>metagenomes</taxon>
        <taxon>ecological metagenomes</taxon>
    </lineage>
</organism>
<comment type="caution">
    <text evidence="1">The sequence shown here is derived from an EMBL/GenBank/DDBJ whole genome shotgun (WGS) entry which is preliminary data.</text>
</comment>
<dbReference type="AlphaFoldDB" id="A0A0F9FM13"/>
<name>A0A0F9FM13_9ZZZZ</name>
<sequence>MVARKYKDYIERWENPPAYGVDYANQVRSAAKDILSDGCSGVFDWFLLVCQEHDWHYSYHKCLYTNAPLTQEDADRYLMWGIQYFSSFGRCSPMAWWRYTALSKKKGLGLGRESWETGPERLKRRLADPHRAWEAEHIEARKMMGA</sequence>
<proteinExistence type="predicted"/>
<evidence type="ECO:0000313" key="1">
    <source>
        <dbReference type="EMBL" id="KKL79556.1"/>
    </source>
</evidence>